<accession>A0ABW3S193</accession>
<sequence>MKKFWIGLTAIVLVMGIGAAGAYAQSSDTKGVDSFFEKMLPFAKQMHPDLTDQQIKEMYDNCHKGQGAGGRGMMNSSWRGGMMNF</sequence>
<feature type="chain" id="PRO_5045693701" evidence="1">
    <location>
        <begin position="25"/>
        <end position="85"/>
    </location>
</feature>
<proteinExistence type="predicted"/>
<reference evidence="3" key="1">
    <citation type="journal article" date="2019" name="Int. J. Syst. Evol. Microbiol.">
        <title>The Global Catalogue of Microorganisms (GCM) 10K type strain sequencing project: providing services to taxonomists for standard genome sequencing and annotation.</title>
        <authorList>
            <consortium name="The Broad Institute Genomics Platform"/>
            <consortium name="The Broad Institute Genome Sequencing Center for Infectious Disease"/>
            <person name="Wu L."/>
            <person name="Ma J."/>
        </authorList>
    </citation>
    <scope>NUCLEOTIDE SEQUENCE [LARGE SCALE GENOMIC DNA]</scope>
    <source>
        <strain evidence="3">CCUG 59189</strain>
    </source>
</reference>
<protein>
    <submittedName>
        <fullName evidence="2">FAD/FMN-containing dehydrogenase</fullName>
    </submittedName>
</protein>
<keyword evidence="3" id="KW-1185">Reference proteome</keyword>
<evidence type="ECO:0000313" key="3">
    <source>
        <dbReference type="Proteomes" id="UP001597262"/>
    </source>
</evidence>
<comment type="caution">
    <text evidence="2">The sequence shown here is derived from an EMBL/GenBank/DDBJ whole genome shotgun (WGS) entry which is preliminary data.</text>
</comment>
<feature type="signal peptide" evidence="1">
    <location>
        <begin position="1"/>
        <end position="24"/>
    </location>
</feature>
<name>A0ABW3S193_9BACL</name>
<evidence type="ECO:0000256" key="1">
    <source>
        <dbReference type="SAM" id="SignalP"/>
    </source>
</evidence>
<dbReference type="RefSeq" id="WP_379320374.1">
    <property type="nucleotide sequence ID" value="NZ_JBHTLM010000012.1"/>
</dbReference>
<evidence type="ECO:0000313" key="2">
    <source>
        <dbReference type="EMBL" id="MFD1177926.1"/>
    </source>
</evidence>
<dbReference type="EMBL" id="JBHTLM010000012">
    <property type="protein sequence ID" value="MFD1177926.1"/>
    <property type="molecule type" value="Genomic_DNA"/>
</dbReference>
<keyword evidence="1" id="KW-0732">Signal</keyword>
<gene>
    <name evidence="2" type="ORF">ACFQ3W_16670</name>
</gene>
<dbReference type="Proteomes" id="UP001597262">
    <property type="component" value="Unassembled WGS sequence"/>
</dbReference>
<organism evidence="2 3">
    <name type="scientific">Paenibacillus puldeungensis</name>
    <dbReference type="NCBI Taxonomy" id="696536"/>
    <lineage>
        <taxon>Bacteria</taxon>
        <taxon>Bacillati</taxon>
        <taxon>Bacillota</taxon>
        <taxon>Bacilli</taxon>
        <taxon>Bacillales</taxon>
        <taxon>Paenibacillaceae</taxon>
        <taxon>Paenibacillus</taxon>
    </lineage>
</organism>